<sequence length="84" mass="9254">MYLKGCLLRRYTDRPGQLTTGNPRRDQKASHRRTTGAVGEAPTRSAHSEIVDQVNLVGWVVLLPLRQGLAILLHVEVIAAVRVG</sequence>
<keyword evidence="3" id="KW-1185">Reference proteome</keyword>
<dbReference type="Proteomes" id="UP000317093">
    <property type="component" value="Chromosome"/>
</dbReference>
<evidence type="ECO:0000313" key="3">
    <source>
        <dbReference type="Proteomes" id="UP000317093"/>
    </source>
</evidence>
<proteinExistence type="predicted"/>
<reference evidence="2 3" key="1">
    <citation type="submission" date="2019-02" db="EMBL/GenBank/DDBJ databases">
        <title>Deep-cultivation of Planctomycetes and their phenomic and genomic characterization uncovers novel biology.</title>
        <authorList>
            <person name="Wiegand S."/>
            <person name="Jogler M."/>
            <person name="Boedeker C."/>
            <person name="Pinto D."/>
            <person name="Vollmers J."/>
            <person name="Rivas-Marin E."/>
            <person name="Kohn T."/>
            <person name="Peeters S.H."/>
            <person name="Heuer A."/>
            <person name="Rast P."/>
            <person name="Oberbeckmann S."/>
            <person name="Bunk B."/>
            <person name="Jeske O."/>
            <person name="Meyerdierks A."/>
            <person name="Storesund J.E."/>
            <person name="Kallscheuer N."/>
            <person name="Luecker S."/>
            <person name="Lage O.M."/>
            <person name="Pohl T."/>
            <person name="Merkel B.J."/>
            <person name="Hornburger P."/>
            <person name="Mueller R.-W."/>
            <person name="Bruemmer F."/>
            <person name="Labrenz M."/>
            <person name="Spormann A.M."/>
            <person name="Op den Camp H."/>
            <person name="Overmann J."/>
            <person name="Amann R."/>
            <person name="Jetten M.S.M."/>
            <person name="Mascher T."/>
            <person name="Medema M.H."/>
            <person name="Devos D.P."/>
            <person name="Kaster A.-K."/>
            <person name="Ovreas L."/>
            <person name="Rohde M."/>
            <person name="Galperin M.Y."/>
            <person name="Jogler C."/>
        </authorList>
    </citation>
    <scope>NUCLEOTIDE SEQUENCE [LARGE SCALE GENOMIC DNA]</scope>
    <source>
        <strain evidence="2 3">Pan216</strain>
    </source>
</reference>
<name>A0A518B5M7_9BACT</name>
<organism evidence="2 3">
    <name type="scientific">Kolteria novifilia</name>
    <dbReference type="NCBI Taxonomy" id="2527975"/>
    <lineage>
        <taxon>Bacteria</taxon>
        <taxon>Pseudomonadati</taxon>
        <taxon>Planctomycetota</taxon>
        <taxon>Planctomycetia</taxon>
        <taxon>Kolteriales</taxon>
        <taxon>Kolteriaceae</taxon>
        <taxon>Kolteria</taxon>
    </lineage>
</organism>
<dbReference type="EMBL" id="CP036279">
    <property type="protein sequence ID" value="QDU62275.1"/>
    <property type="molecule type" value="Genomic_DNA"/>
</dbReference>
<dbReference type="KEGG" id="knv:Pan216_31420"/>
<gene>
    <name evidence="2" type="ORF">Pan216_31420</name>
</gene>
<evidence type="ECO:0000256" key="1">
    <source>
        <dbReference type="SAM" id="MobiDB-lite"/>
    </source>
</evidence>
<protein>
    <submittedName>
        <fullName evidence="2">Uncharacterized protein</fullName>
    </submittedName>
</protein>
<feature type="region of interest" description="Disordered" evidence="1">
    <location>
        <begin position="13"/>
        <end position="44"/>
    </location>
</feature>
<accession>A0A518B5M7</accession>
<evidence type="ECO:0000313" key="2">
    <source>
        <dbReference type="EMBL" id="QDU62275.1"/>
    </source>
</evidence>
<dbReference type="AlphaFoldDB" id="A0A518B5M7"/>